<keyword evidence="6 8" id="KW-0472">Membrane</keyword>
<feature type="transmembrane region" description="Helical" evidence="8">
    <location>
        <begin position="124"/>
        <end position="142"/>
    </location>
</feature>
<evidence type="ECO:0000256" key="1">
    <source>
        <dbReference type="ARBA" id="ARBA00004651"/>
    </source>
</evidence>
<keyword evidence="3" id="KW-0808">Transferase</keyword>
<dbReference type="GO" id="GO:0005886">
    <property type="term" value="C:plasma membrane"/>
    <property type="evidence" value="ECO:0007669"/>
    <property type="project" value="UniProtKB-SubCell"/>
</dbReference>
<dbReference type="GO" id="GO:0016758">
    <property type="term" value="F:hexosyltransferase activity"/>
    <property type="evidence" value="ECO:0007669"/>
    <property type="project" value="InterPro"/>
</dbReference>
<feature type="transmembrane region" description="Helical" evidence="8">
    <location>
        <begin position="86"/>
        <end position="112"/>
    </location>
</feature>
<keyword evidence="4 8" id="KW-0812">Transmembrane</keyword>
<dbReference type="Proteomes" id="UP000190989">
    <property type="component" value="Unassembled WGS sequence"/>
</dbReference>
<gene>
    <name evidence="9" type="ORF">SAMN06295987_101880</name>
</gene>
<evidence type="ECO:0000256" key="6">
    <source>
        <dbReference type="ARBA" id="ARBA00023136"/>
    </source>
</evidence>
<reference evidence="10" key="1">
    <citation type="submission" date="2017-02" db="EMBL/GenBank/DDBJ databases">
        <authorList>
            <person name="Varghese N."/>
            <person name="Submissions S."/>
        </authorList>
    </citation>
    <scope>NUCLEOTIDE SEQUENCE [LARGE SCALE GENOMIC DNA]</scope>
    <source>
        <strain evidence="10">SM117</strain>
    </source>
</reference>
<feature type="transmembrane region" description="Helical" evidence="8">
    <location>
        <begin position="258"/>
        <end position="278"/>
    </location>
</feature>
<name>A0A1U6GZ51_9SPHN</name>
<feature type="transmembrane region" description="Helical" evidence="8">
    <location>
        <begin position="162"/>
        <end position="187"/>
    </location>
</feature>
<dbReference type="InterPro" id="IPR018584">
    <property type="entry name" value="GT87"/>
</dbReference>
<comment type="subcellular location">
    <subcellularLocation>
        <location evidence="1">Cell membrane</location>
        <topology evidence="1">Multi-pass membrane protein</topology>
    </subcellularLocation>
</comment>
<evidence type="ECO:0000256" key="8">
    <source>
        <dbReference type="SAM" id="Phobius"/>
    </source>
</evidence>
<keyword evidence="10" id="KW-1185">Reference proteome</keyword>
<protein>
    <recommendedName>
        <fullName evidence="11">DUF2029 domain-containing protein</fullName>
    </recommendedName>
</protein>
<keyword evidence="5 8" id="KW-1133">Transmembrane helix</keyword>
<evidence type="ECO:0000256" key="5">
    <source>
        <dbReference type="ARBA" id="ARBA00022989"/>
    </source>
</evidence>
<comment type="similarity">
    <text evidence="7">Belongs to the glycosyltransferase 87 family.</text>
</comment>
<feature type="transmembrane region" description="Helical" evidence="8">
    <location>
        <begin position="194"/>
        <end position="213"/>
    </location>
</feature>
<organism evidence="9 10">
    <name type="scientific">Novosphingobium mathurense</name>
    <dbReference type="NCBI Taxonomy" id="428990"/>
    <lineage>
        <taxon>Bacteria</taxon>
        <taxon>Pseudomonadati</taxon>
        <taxon>Pseudomonadota</taxon>
        <taxon>Alphaproteobacteria</taxon>
        <taxon>Sphingomonadales</taxon>
        <taxon>Sphingomonadaceae</taxon>
        <taxon>Novosphingobium</taxon>
    </lineage>
</organism>
<dbReference type="AlphaFoldDB" id="A0A1U6GZ51"/>
<evidence type="ECO:0000256" key="3">
    <source>
        <dbReference type="ARBA" id="ARBA00022679"/>
    </source>
</evidence>
<evidence type="ECO:0000256" key="2">
    <source>
        <dbReference type="ARBA" id="ARBA00022475"/>
    </source>
</evidence>
<dbReference type="Pfam" id="PF09594">
    <property type="entry name" value="GT87"/>
    <property type="match status" value="1"/>
</dbReference>
<keyword evidence="2" id="KW-1003">Cell membrane</keyword>
<feature type="transmembrane region" description="Helical" evidence="8">
    <location>
        <begin position="12"/>
        <end position="31"/>
    </location>
</feature>
<proteinExistence type="inferred from homology"/>
<evidence type="ECO:0000313" key="10">
    <source>
        <dbReference type="Proteomes" id="UP000190989"/>
    </source>
</evidence>
<accession>A0A1U6GZ51</accession>
<feature type="transmembrane region" description="Helical" evidence="8">
    <location>
        <begin position="335"/>
        <end position="368"/>
    </location>
</feature>
<evidence type="ECO:0000313" key="9">
    <source>
        <dbReference type="EMBL" id="SLJ88822.1"/>
    </source>
</evidence>
<dbReference type="EMBL" id="FVZE01000001">
    <property type="protein sequence ID" value="SLJ88822.1"/>
    <property type="molecule type" value="Genomic_DNA"/>
</dbReference>
<evidence type="ECO:0008006" key="11">
    <source>
        <dbReference type="Google" id="ProtNLM"/>
    </source>
</evidence>
<feature type="transmembrane region" description="Helical" evidence="8">
    <location>
        <begin position="290"/>
        <end position="315"/>
    </location>
</feature>
<evidence type="ECO:0000256" key="4">
    <source>
        <dbReference type="ARBA" id="ARBA00022692"/>
    </source>
</evidence>
<sequence length="387" mass="43059">MQLGWIDRQRLVAYSAILLIASLPSFLHFYMQANGESGSDFLAFWSAGRLVLTGAAETVYDLKSTFAIQATVGRNDVFAFVNPPPFLFIVAPLGFLAYNQAWVAWICATYGFWLYQTRKADRELTWPIAAFPGALVSAWHAQTGLLTSGLQAAFATNLERRPFVAGLWTGALIIKPHLAVLMPVAFLASRNWRAIAGAACSSTILLLLAWVVFGSGTMLAYPKSWEVSRALMANSGPEFFLRQTTVYAALRATGSEYLAIWAQGMTSVVLVCLTWRVWSIEVPTDAKLAFLFAASALVTPYLFNYDLAFLILPWLWLARQSRERLFGAWKRPLLVVLYLAPLACRALTFPLGINLTFAYCILLTALIWRCIIIEKNSAKTQPDAHHR</sequence>
<dbReference type="STRING" id="428990.SAMN06295987_101880"/>
<evidence type="ECO:0000256" key="7">
    <source>
        <dbReference type="ARBA" id="ARBA00024033"/>
    </source>
</evidence>